<feature type="domain" description="Enoyl reductase (ER)" evidence="3">
    <location>
        <begin position="13"/>
        <end position="353"/>
    </location>
</feature>
<organism evidence="4 5">
    <name type="scientific">Fusarium flagelliforme</name>
    <dbReference type="NCBI Taxonomy" id="2675880"/>
    <lineage>
        <taxon>Eukaryota</taxon>
        <taxon>Fungi</taxon>
        <taxon>Dikarya</taxon>
        <taxon>Ascomycota</taxon>
        <taxon>Pezizomycotina</taxon>
        <taxon>Sordariomycetes</taxon>
        <taxon>Hypocreomycetidae</taxon>
        <taxon>Hypocreales</taxon>
        <taxon>Nectriaceae</taxon>
        <taxon>Fusarium</taxon>
        <taxon>Fusarium incarnatum-equiseti species complex</taxon>
    </lineage>
</organism>
<evidence type="ECO:0000313" key="4">
    <source>
        <dbReference type="EMBL" id="RFN43331.1"/>
    </source>
</evidence>
<comment type="similarity">
    <text evidence="1">Belongs to the zinc-containing alcohol dehydrogenase family.</text>
</comment>
<evidence type="ECO:0000256" key="2">
    <source>
        <dbReference type="ARBA" id="ARBA00023002"/>
    </source>
</evidence>
<dbReference type="InterPro" id="IPR011032">
    <property type="entry name" value="GroES-like_sf"/>
</dbReference>
<keyword evidence="2" id="KW-0560">Oxidoreductase</keyword>
<dbReference type="EMBL" id="PXXK01000591">
    <property type="protein sequence ID" value="RFN43331.1"/>
    <property type="molecule type" value="Genomic_DNA"/>
</dbReference>
<evidence type="ECO:0000256" key="1">
    <source>
        <dbReference type="ARBA" id="ARBA00008072"/>
    </source>
</evidence>
<dbReference type="Gene3D" id="3.90.180.10">
    <property type="entry name" value="Medium-chain alcohol dehydrogenases, catalytic domain"/>
    <property type="match status" value="1"/>
</dbReference>
<dbReference type="PANTHER" id="PTHR45348">
    <property type="entry name" value="HYPOTHETICAL OXIDOREDUCTASE (EUROFUNG)"/>
    <property type="match status" value="1"/>
</dbReference>
<dbReference type="InterPro" id="IPR036291">
    <property type="entry name" value="NAD(P)-bd_dom_sf"/>
</dbReference>
<dbReference type="Pfam" id="PF00107">
    <property type="entry name" value="ADH_zinc_N"/>
    <property type="match status" value="1"/>
</dbReference>
<comment type="caution">
    <text evidence="4">The sequence shown here is derived from an EMBL/GenBank/DDBJ whole genome shotgun (WGS) entry which is preliminary data.</text>
</comment>
<reference evidence="4 5" key="1">
    <citation type="journal article" date="2018" name="PLoS Pathog.">
        <title>Evolution of structural diversity of trichothecenes, a family of toxins produced by plant pathogenic and entomopathogenic fungi.</title>
        <authorList>
            <person name="Proctor R.H."/>
            <person name="McCormick S.P."/>
            <person name="Kim H.S."/>
            <person name="Cardoza R.E."/>
            <person name="Stanley A.M."/>
            <person name="Lindo L."/>
            <person name="Kelly A."/>
            <person name="Brown D.W."/>
            <person name="Lee T."/>
            <person name="Vaughan M.M."/>
            <person name="Alexander N.J."/>
            <person name="Busman M."/>
            <person name="Gutierrez S."/>
        </authorList>
    </citation>
    <scope>NUCLEOTIDE SEQUENCE [LARGE SCALE GENOMIC DNA]</scope>
    <source>
        <strain evidence="4 5">NRRL 13405</strain>
    </source>
</reference>
<keyword evidence="5" id="KW-1185">Reference proteome</keyword>
<evidence type="ECO:0000259" key="3">
    <source>
        <dbReference type="SMART" id="SM00829"/>
    </source>
</evidence>
<gene>
    <name evidence="4" type="ORF">FIE12Z_12421</name>
</gene>
<accession>A0A395M619</accession>
<sequence length="363" mass="39410">MITTTGIVNVAPGRAEIKQIQVPDLEPGFIRVKPTAWALNPDDVYHLDLEEEGEICAGLPVGSDYAGKVVEVGPGISRDFKIGDRVAGVISGQNILRRKDGAFADLIHVKGDIQMKIPENLSDADAATQGIALITMGVGLYQTLKIPLPNARPQETYHIFVYGGSTAMGISAIQFAKLSGATVITTSSPNNAKYVESIGADHVLDYKSTTLTEDVLRLANGPVKFVFDTYPSKTSTALAASIMPKSTEARYVALVPGFEEDVQRLNPYVKARSILVYSAFGEPWMYEKKLFEAIPEDFEFQKEFVKMAEKFFAGGLVKPPRIYLNRGGSGLAGILHGLEKVREGRVSGGKLVYTREHKADSGI</sequence>
<dbReference type="PANTHER" id="PTHR45348:SF2">
    <property type="entry name" value="ZINC-TYPE ALCOHOL DEHYDROGENASE-LIKE PROTEIN C2E1P3.01"/>
    <property type="match status" value="1"/>
</dbReference>
<dbReference type="AlphaFoldDB" id="A0A395M619"/>
<dbReference type="SUPFAM" id="SSF50129">
    <property type="entry name" value="GroES-like"/>
    <property type="match status" value="1"/>
</dbReference>
<dbReference type="STRING" id="2594813.A0A395M619"/>
<dbReference type="Gene3D" id="3.40.50.720">
    <property type="entry name" value="NAD(P)-binding Rossmann-like Domain"/>
    <property type="match status" value="1"/>
</dbReference>
<dbReference type="InterPro" id="IPR047122">
    <property type="entry name" value="Trans-enoyl_RdTase-like"/>
</dbReference>
<dbReference type="InterPro" id="IPR013149">
    <property type="entry name" value="ADH-like_C"/>
</dbReference>
<protein>
    <recommendedName>
        <fullName evidence="3">Enoyl reductase (ER) domain-containing protein</fullName>
    </recommendedName>
</protein>
<dbReference type="Proteomes" id="UP000265631">
    <property type="component" value="Unassembled WGS sequence"/>
</dbReference>
<dbReference type="InterPro" id="IPR013154">
    <property type="entry name" value="ADH-like_N"/>
</dbReference>
<dbReference type="Pfam" id="PF08240">
    <property type="entry name" value="ADH_N"/>
    <property type="match status" value="1"/>
</dbReference>
<proteinExistence type="inferred from homology"/>
<dbReference type="SMART" id="SM00829">
    <property type="entry name" value="PKS_ER"/>
    <property type="match status" value="1"/>
</dbReference>
<dbReference type="InterPro" id="IPR020843">
    <property type="entry name" value="ER"/>
</dbReference>
<evidence type="ECO:0000313" key="5">
    <source>
        <dbReference type="Proteomes" id="UP000265631"/>
    </source>
</evidence>
<dbReference type="CDD" id="cd08249">
    <property type="entry name" value="enoyl_reductase_like"/>
    <property type="match status" value="1"/>
</dbReference>
<name>A0A395M619_9HYPO</name>
<dbReference type="SUPFAM" id="SSF51735">
    <property type="entry name" value="NAD(P)-binding Rossmann-fold domains"/>
    <property type="match status" value="1"/>
</dbReference>
<dbReference type="GO" id="GO:0016651">
    <property type="term" value="F:oxidoreductase activity, acting on NAD(P)H"/>
    <property type="evidence" value="ECO:0007669"/>
    <property type="project" value="InterPro"/>
</dbReference>